<dbReference type="EnsemblMetazoa" id="GAUT017036-RA">
    <property type="protein sequence ID" value="GAUT017036-PA"/>
    <property type="gene ID" value="GAUT017036"/>
</dbReference>
<name>A0A1A9UVJ4_GLOAU</name>
<keyword evidence="2" id="KW-1185">Reference proteome</keyword>
<dbReference type="VEuPathDB" id="VectorBase:GAUT017036"/>
<dbReference type="Proteomes" id="UP000078200">
    <property type="component" value="Unassembled WGS sequence"/>
</dbReference>
<organism evidence="1 2">
    <name type="scientific">Glossina austeni</name>
    <name type="common">Savannah tsetse fly</name>
    <dbReference type="NCBI Taxonomy" id="7395"/>
    <lineage>
        <taxon>Eukaryota</taxon>
        <taxon>Metazoa</taxon>
        <taxon>Ecdysozoa</taxon>
        <taxon>Arthropoda</taxon>
        <taxon>Hexapoda</taxon>
        <taxon>Insecta</taxon>
        <taxon>Pterygota</taxon>
        <taxon>Neoptera</taxon>
        <taxon>Endopterygota</taxon>
        <taxon>Diptera</taxon>
        <taxon>Brachycera</taxon>
        <taxon>Muscomorpha</taxon>
        <taxon>Hippoboscoidea</taxon>
        <taxon>Glossinidae</taxon>
        <taxon>Glossina</taxon>
    </lineage>
</organism>
<reference evidence="1" key="1">
    <citation type="submission" date="2020-05" db="UniProtKB">
        <authorList>
            <consortium name="EnsemblMetazoa"/>
        </authorList>
    </citation>
    <scope>IDENTIFICATION</scope>
    <source>
        <strain evidence="1">TTRI</strain>
    </source>
</reference>
<evidence type="ECO:0000313" key="2">
    <source>
        <dbReference type="Proteomes" id="UP000078200"/>
    </source>
</evidence>
<accession>A0A1A9UVJ4</accession>
<dbReference type="AlphaFoldDB" id="A0A1A9UVJ4"/>
<protein>
    <submittedName>
        <fullName evidence="1">Uncharacterized protein</fullName>
    </submittedName>
</protein>
<evidence type="ECO:0000313" key="1">
    <source>
        <dbReference type="EnsemblMetazoa" id="GAUT017036-PA"/>
    </source>
</evidence>
<proteinExistence type="predicted"/>
<sequence>MAIREITVPQKGLYSDFTLKMLQESAYKYRQFWVRNFPKRILRQIRISELCSTLSFTTLILCQLLFSGARATIKLSIKQSFQGVKKIKIFLTILWYDCVVAPNKAVTLFVHPKMLQMKGPRCGDGHAVCEE</sequence>